<dbReference type="PANTHER" id="PTHR11920">
    <property type="entry name" value="GUANYLYL CYCLASE"/>
    <property type="match status" value="1"/>
</dbReference>
<reference evidence="10 11" key="1">
    <citation type="submission" date="2023-01" db="EMBL/GenBank/DDBJ databases">
        <authorList>
            <person name="Whitehead M."/>
        </authorList>
    </citation>
    <scope>NUCLEOTIDE SEQUENCE [LARGE SCALE GENOMIC DNA]</scope>
</reference>
<keyword evidence="11" id="KW-1185">Reference proteome</keyword>
<dbReference type="GO" id="GO:0004383">
    <property type="term" value="F:guanylate cyclase activity"/>
    <property type="evidence" value="ECO:0007669"/>
    <property type="project" value="TreeGrafter"/>
</dbReference>
<dbReference type="Proteomes" id="UP001160148">
    <property type="component" value="Unassembled WGS sequence"/>
</dbReference>
<dbReference type="GO" id="GO:0007168">
    <property type="term" value="P:receptor guanylyl cyclase signaling pathway"/>
    <property type="evidence" value="ECO:0007669"/>
    <property type="project" value="TreeGrafter"/>
</dbReference>
<dbReference type="GO" id="GO:0035556">
    <property type="term" value="P:intracellular signal transduction"/>
    <property type="evidence" value="ECO:0007669"/>
    <property type="project" value="InterPro"/>
</dbReference>
<comment type="caution">
    <text evidence="10">The sequence shown here is derived from an EMBL/GenBank/DDBJ whole genome shotgun (WGS) entry which is preliminary data.</text>
</comment>
<keyword evidence="4" id="KW-1133">Transmembrane helix</keyword>
<dbReference type="CDD" id="cd07302">
    <property type="entry name" value="CHD"/>
    <property type="match status" value="1"/>
</dbReference>
<keyword evidence="2" id="KW-0812">Transmembrane</keyword>
<evidence type="ECO:0000256" key="8">
    <source>
        <dbReference type="RuleBase" id="RU000405"/>
    </source>
</evidence>
<dbReference type="InterPro" id="IPR001054">
    <property type="entry name" value="A/G_cyclase"/>
</dbReference>
<dbReference type="EMBL" id="CARXXK010000001">
    <property type="protein sequence ID" value="CAI6349576.1"/>
    <property type="molecule type" value="Genomic_DNA"/>
</dbReference>
<organism evidence="10 11">
    <name type="scientific">Macrosiphum euphorbiae</name>
    <name type="common">potato aphid</name>
    <dbReference type="NCBI Taxonomy" id="13131"/>
    <lineage>
        <taxon>Eukaryota</taxon>
        <taxon>Metazoa</taxon>
        <taxon>Ecdysozoa</taxon>
        <taxon>Arthropoda</taxon>
        <taxon>Hexapoda</taxon>
        <taxon>Insecta</taxon>
        <taxon>Pterygota</taxon>
        <taxon>Neoptera</taxon>
        <taxon>Paraneoptera</taxon>
        <taxon>Hemiptera</taxon>
        <taxon>Sternorrhyncha</taxon>
        <taxon>Aphidomorpha</taxon>
        <taxon>Aphidoidea</taxon>
        <taxon>Aphididae</taxon>
        <taxon>Macrosiphini</taxon>
        <taxon>Macrosiphum</taxon>
    </lineage>
</organism>
<dbReference type="GO" id="GO:0000166">
    <property type="term" value="F:nucleotide binding"/>
    <property type="evidence" value="ECO:0007669"/>
    <property type="project" value="UniProtKB-KW"/>
</dbReference>
<comment type="subcellular location">
    <subcellularLocation>
        <location evidence="1">Membrane</location>
    </subcellularLocation>
</comment>
<dbReference type="PANTHER" id="PTHR11920:SF494">
    <property type="entry name" value="ATRIAL NATRIURETIC PEPTIDE RECEPTOR 2"/>
    <property type="match status" value="1"/>
</dbReference>
<dbReference type="Pfam" id="PF00211">
    <property type="entry name" value="Guanylate_cyc"/>
    <property type="match status" value="1"/>
</dbReference>
<proteinExistence type="inferred from homology"/>
<evidence type="ECO:0000256" key="2">
    <source>
        <dbReference type="ARBA" id="ARBA00022692"/>
    </source>
</evidence>
<evidence type="ECO:0000259" key="9">
    <source>
        <dbReference type="PROSITE" id="PS50125"/>
    </source>
</evidence>
<dbReference type="GO" id="GO:0005886">
    <property type="term" value="C:plasma membrane"/>
    <property type="evidence" value="ECO:0007669"/>
    <property type="project" value="TreeGrafter"/>
</dbReference>
<feature type="domain" description="Guanylate cyclase" evidence="9">
    <location>
        <begin position="10"/>
        <end position="41"/>
    </location>
</feature>
<protein>
    <recommendedName>
        <fullName evidence="9">Guanylate cyclase domain-containing protein</fullName>
    </recommendedName>
</protein>
<dbReference type="Gene3D" id="3.30.70.1230">
    <property type="entry name" value="Nucleotide cyclase"/>
    <property type="match status" value="1"/>
</dbReference>
<name>A0AAV0W1T9_9HEMI</name>
<evidence type="ECO:0000256" key="5">
    <source>
        <dbReference type="ARBA" id="ARBA00023136"/>
    </source>
</evidence>
<dbReference type="PROSITE" id="PS50125">
    <property type="entry name" value="GUANYLATE_CYCLASE_2"/>
    <property type="match status" value="1"/>
</dbReference>
<evidence type="ECO:0000256" key="7">
    <source>
        <dbReference type="ARBA" id="ARBA00023239"/>
    </source>
</evidence>
<dbReference type="InterPro" id="IPR050401">
    <property type="entry name" value="Cyclic_nucleotide_synthase"/>
</dbReference>
<keyword evidence="7 8" id="KW-0456">Lyase</keyword>
<evidence type="ECO:0000256" key="4">
    <source>
        <dbReference type="ARBA" id="ARBA00022989"/>
    </source>
</evidence>
<comment type="similarity">
    <text evidence="8">Belongs to the adenylyl cyclase class-4/guanylyl cyclase family.</text>
</comment>
<dbReference type="GO" id="GO:0001653">
    <property type="term" value="F:peptide receptor activity"/>
    <property type="evidence" value="ECO:0007669"/>
    <property type="project" value="TreeGrafter"/>
</dbReference>
<keyword evidence="6" id="KW-0325">Glycoprotein</keyword>
<keyword evidence="5" id="KW-0472">Membrane</keyword>
<evidence type="ECO:0000256" key="6">
    <source>
        <dbReference type="ARBA" id="ARBA00023180"/>
    </source>
</evidence>
<dbReference type="InterPro" id="IPR029787">
    <property type="entry name" value="Nucleotide_cyclase"/>
</dbReference>
<evidence type="ECO:0000313" key="11">
    <source>
        <dbReference type="Proteomes" id="UP001160148"/>
    </source>
</evidence>
<evidence type="ECO:0000313" key="10">
    <source>
        <dbReference type="EMBL" id="CAI6349576.1"/>
    </source>
</evidence>
<dbReference type="AlphaFoldDB" id="A0AAV0W1T9"/>
<dbReference type="SUPFAM" id="SSF55073">
    <property type="entry name" value="Nucleotide cyclase"/>
    <property type="match status" value="1"/>
</dbReference>
<dbReference type="GO" id="GO:0004016">
    <property type="term" value="F:adenylate cyclase activity"/>
    <property type="evidence" value="ECO:0007669"/>
    <property type="project" value="TreeGrafter"/>
</dbReference>
<dbReference type="InterPro" id="IPR018297">
    <property type="entry name" value="A/G_cyclase_CS"/>
</dbReference>
<sequence>MIMKNTYLYLSTGPCVTGVVGLKMPRYCLFGDTVNTASRMESNGQALKIHVSPQTKEVLDTFGTFDLELRGEIEMKGKGKVTTYWLLGEKTPTTETAPVLPVKPIGSFSKLHAANSVGSSSTKSVANSIANHNNISASTPLLQGDNG</sequence>
<gene>
    <name evidence="10" type="ORF">MEUPH1_LOCUS6119</name>
</gene>
<dbReference type="PROSITE" id="PS00452">
    <property type="entry name" value="GUANYLATE_CYCLASE_1"/>
    <property type="match status" value="1"/>
</dbReference>
<keyword evidence="3" id="KW-0547">Nucleotide-binding</keyword>
<evidence type="ECO:0000256" key="1">
    <source>
        <dbReference type="ARBA" id="ARBA00004370"/>
    </source>
</evidence>
<accession>A0AAV0W1T9</accession>
<evidence type="ECO:0000256" key="3">
    <source>
        <dbReference type="ARBA" id="ARBA00022741"/>
    </source>
</evidence>